<dbReference type="InterPro" id="IPR019644">
    <property type="entry name" value="DUF2508"/>
</dbReference>
<reference evidence="1 2" key="1">
    <citation type="submission" date="2024-01" db="EMBL/GenBank/DDBJ databases">
        <authorList>
            <person name="Botero Cardona J."/>
        </authorList>
    </citation>
    <scope>NUCLEOTIDE SEQUENCE [LARGE SCALE GENOMIC DNA]</scope>
    <source>
        <strain evidence="1 2">LMG 33000</strain>
    </source>
</reference>
<dbReference type="EMBL" id="CAWVOH010000002">
    <property type="protein sequence ID" value="CAK8054386.1"/>
    <property type="molecule type" value="Genomic_DNA"/>
</dbReference>
<organism evidence="1 2">
    <name type="scientific">Eupransor demetentiae</name>
    <dbReference type="NCBI Taxonomy" id="3109584"/>
    <lineage>
        <taxon>Bacteria</taxon>
        <taxon>Bacillati</taxon>
        <taxon>Bacillota</taxon>
        <taxon>Bacilli</taxon>
        <taxon>Lactobacillales</taxon>
        <taxon>Lactobacillaceae</taxon>
        <taxon>Eupransor</taxon>
    </lineage>
</organism>
<proteinExistence type="predicted"/>
<evidence type="ECO:0000313" key="1">
    <source>
        <dbReference type="EMBL" id="CAK8054386.1"/>
    </source>
</evidence>
<name>A0ABM9N5F5_9LACO</name>
<evidence type="ECO:0000313" key="2">
    <source>
        <dbReference type="Proteomes" id="UP001314241"/>
    </source>
</evidence>
<dbReference type="RefSeq" id="WP_349641938.1">
    <property type="nucleotide sequence ID" value="NZ_CAWVOH010000002.1"/>
</dbReference>
<dbReference type="Pfam" id="PF10704">
    <property type="entry name" value="DUF2508"/>
    <property type="match status" value="1"/>
</dbReference>
<accession>A0ABM9N5F5</accession>
<gene>
    <name evidence="1" type="ORF">R54876_GBNLAHCA_00953</name>
</gene>
<sequence>MAKKKAQINLKREYDNILLYEIDQLKQDLVAAQQSETALIDSRVNGHLVEAQTALARAKFSYVYREARRRRTMGNMPNVWLQEDF</sequence>
<comment type="caution">
    <text evidence="1">The sequence shown here is derived from an EMBL/GenBank/DDBJ whole genome shotgun (WGS) entry which is preliminary data.</text>
</comment>
<keyword evidence="2" id="KW-1185">Reference proteome</keyword>
<protein>
    <submittedName>
        <fullName evidence="1">Uncharacterized protein</fullName>
    </submittedName>
</protein>
<dbReference type="Proteomes" id="UP001314241">
    <property type="component" value="Unassembled WGS sequence"/>
</dbReference>